<name>A0A7W9W4X6_ARMRO</name>
<dbReference type="GO" id="GO:0051287">
    <property type="term" value="F:NAD binding"/>
    <property type="evidence" value="ECO:0007669"/>
    <property type="project" value="InterPro"/>
</dbReference>
<evidence type="ECO:0000313" key="5">
    <source>
        <dbReference type="EMBL" id="MBB6048436.1"/>
    </source>
</evidence>
<dbReference type="PANTHER" id="PTHR42789:SF1">
    <property type="entry name" value="D-ISOMER SPECIFIC 2-HYDROXYACID DEHYDROGENASE FAMILY PROTEIN (AFU_ORTHOLOGUE AFUA_6G10090)"/>
    <property type="match status" value="1"/>
</dbReference>
<dbReference type="RefSeq" id="WP_184192028.1">
    <property type="nucleotide sequence ID" value="NZ_JACHGW010000001.1"/>
</dbReference>
<evidence type="ECO:0000256" key="3">
    <source>
        <dbReference type="ARBA" id="ARBA00023027"/>
    </source>
</evidence>
<evidence type="ECO:0000259" key="4">
    <source>
        <dbReference type="Pfam" id="PF02826"/>
    </source>
</evidence>
<dbReference type="InterPro" id="IPR006140">
    <property type="entry name" value="D-isomer_DH_NAD-bd"/>
</dbReference>
<dbReference type="InterPro" id="IPR036291">
    <property type="entry name" value="NAD(P)-bd_dom_sf"/>
</dbReference>
<dbReference type="PANTHER" id="PTHR42789">
    <property type="entry name" value="D-ISOMER SPECIFIC 2-HYDROXYACID DEHYDROGENASE FAMILY PROTEIN (AFU_ORTHOLOGUE AFUA_6G10090)"/>
    <property type="match status" value="1"/>
</dbReference>
<organism evidence="5 6">
    <name type="scientific">Armatimonas rosea</name>
    <dbReference type="NCBI Taxonomy" id="685828"/>
    <lineage>
        <taxon>Bacteria</taxon>
        <taxon>Bacillati</taxon>
        <taxon>Armatimonadota</taxon>
        <taxon>Armatimonadia</taxon>
        <taxon>Armatimonadales</taxon>
        <taxon>Armatimonadaceae</taxon>
        <taxon>Armatimonas</taxon>
    </lineage>
</organism>
<proteinExistence type="inferred from homology"/>
<evidence type="ECO:0000256" key="1">
    <source>
        <dbReference type="ARBA" id="ARBA00005854"/>
    </source>
</evidence>
<dbReference type="SUPFAM" id="SSF52283">
    <property type="entry name" value="Formate/glycerate dehydrogenase catalytic domain-like"/>
    <property type="match status" value="1"/>
</dbReference>
<dbReference type="Proteomes" id="UP000520814">
    <property type="component" value="Unassembled WGS sequence"/>
</dbReference>
<protein>
    <submittedName>
        <fullName evidence="5">Phosphoglycerate dehydrogenase-like enzyme</fullName>
    </submittedName>
</protein>
<comment type="caution">
    <text evidence="5">The sequence shown here is derived from an EMBL/GenBank/DDBJ whole genome shotgun (WGS) entry which is preliminary data.</text>
</comment>
<dbReference type="AlphaFoldDB" id="A0A7W9W4X6"/>
<dbReference type="CDD" id="cd12167">
    <property type="entry name" value="2-Hacid_dh_8"/>
    <property type="match status" value="1"/>
</dbReference>
<dbReference type="EMBL" id="JACHGW010000001">
    <property type="protein sequence ID" value="MBB6048436.1"/>
    <property type="molecule type" value="Genomic_DNA"/>
</dbReference>
<feature type="domain" description="D-isomer specific 2-hydroxyacid dehydrogenase NAD-binding" evidence="4">
    <location>
        <begin position="132"/>
        <end position="289"/>
    </location>
</feature>
<accession>A0A7W9W4X6</accession>
<comment type="similarity">
    <text evidence="1">Belongs to the D-isomer specific 2-hydroxyacid dehydrogenase family.</text>
</comment>
<dbReference type="InterPro" id="IPR050857">
    <property type="entry name" value="D-2-hydroxyacid_DH"/>
</dbReference>
<evidence type="ECO:0000313" key="6">
    <source>
        <dbReference type="Proteomes" id="UP000520814"/>
    </source>
</evidence>
<reference evidence="5 6" key="1">
    <citation type="submission" date="2020-08" db="EMBL/GenBank/DDBJ databases">
        <title>Genomic Encyclopedia of Type Strains, Phase IV (KMG-IV): sequencing the most valuable type-strain genomes for metagenomic binning, comparative biology and taxonomic classification.</title>
        <authorList>
            <person name="Goeker M."/>
        </authorList>
    </citation>
    <scope>NUCLEOTIDE SEQUENCE [LARGE SCALE GENOMIC DNA]</scope>
    <source>
        <strain evidence="5 6">DSM 23562</strain>
    </source>
</reference>
<keyword evidence="6" id="KW-1185">Reference proteome</keyword>
<gene>
    <name evidence="5" type="ORF">HNQ39_000198</name>
</gene>
<evidence type="ECO:0000256" key="2">
    <source>
        <dbReference type="ARBA" id="ARBA00023002"/>
    </source>
</evidence>
<dbReference type="Gene3D" id="3.40.50.720">
    <property type="entry name" value="NAD(P)-binding Rossmann-like Domain"/>
    <property type="match status" value="2"/>
</dbReference>
<sequence>MTSAAFLAPPETIRRLFDAPRVERLAQLVALRPEIIAPTQLDSALPELGELEVIVSTWGMPRLTDAQLDALPRLAAVFYAAGSVQGFARPLLERGITVVSAWQANAVPVAEFTLAQVLLGTKGYFRNSLELHATRSAASAFRGPGSYGEEVALLGAGAIGRRVIALLKPFSVKVLVFDPFLSKEEAVALGVEKVGLDEAFARGFVVSNHLANNAQTVGMLTGAHFAQLRPGAVFINTGRGLTVKEDELAEVFRARPDLTALLDVVYPEPCPPTSPLWELPNVRLSSHIAGSIHDETRRMADWCLDELERWQAGVPLRFAVSLEMLETMA</sequence>
<dbReference type="GO" id="GO:0016491">
    <property type="term" value="F:oxidoreductase activity"/>
    <property type="evidence" value="ECO:0007669"/>
    <property type="project" value="UniProtKB-KW"/>
</dbReference>
<dbReference type="SUPFAM" id="SSF51735">
    <property type="entry name" value="NAD(P)-binding Rossmann-fold domains"/>
    <property type="match status" value="1"/>
</dbReference>
<keyword evidence="2" id="KW-0560">Oxidoreductase</keyword>
<keyword evidence="3" id="KW-0520">NAD</keyword>
<dbReference type="Pfam" id="PF02826">
    <property type="entry name" value="2-Hacid_dh_C"/>
    <property type="match status" value="1"/>
</dbReference>